<reference evidence="2 3" key="3">
    <citation type="journal article" name="Genome Announc.">
        <title>Improved Draft Genome Sequence of Clostridium pasteurianum Strain ATCC 6013 (DSM 525) Using a Hybrid Next-Generation Sequencing Approach.</title>
        <authorList>
            <person name="Pyne M.E."/>
            <person name="Utturkar S."/>
            <person name="Brown S.D."/>
            <person name="Moo-Young M."/>
            <person name="Chung D.A."/>
            <person name="Chou C.P."/>
        </authorList>
    </citation>
    <scope>NUCLEOTIDE SEQUENCE [LARGE SCALE GENOMIC DNA]</scope>
    <source>
        <strain evidence="2 3">ATCC 6013</strain>
    </source>
</reference>
<dbReference type="KEGG" id="cpae:CPAST_c34300"/>
<reference evidence="1 4" key="1">
    <citation type="journal article" date="2015" name="Genome Announc.">
        <title>Complete Genome Sequence of the Nitrogen-Fixing and Solvent-Producing Clostridium pasteurianum DSM 525.</title>
        <authorList>
            <person name="Poehlein A."/>
            <person name="Grosse-Honebrink A."/>
            <person name="Zhang Y."/>
            <person name="Minton N.P."/>
            <person name="Daniel R."/>
        </authorList>
    </citation>
    <scope>NUCLEOTIDE SEQUENCE [LARGE SCALE GENOMIC DNA]</scope>
    <source>
        <strain evidence="1">DSM 525</strain>
        <strain evidence="4">DSM 525 / ATCC 6013</strain>
    </source>
</reference>
<dbReference type="KEGG" id="cpat:CLPA_c34300"/>
<dbReference type="GeneID" id="93075532"/>
<gene>
    <name evidence="1" type="ORF">CLPA_c34300</name>
    <name evidence="2" type="ORF">CP6013_03750</name>
</gene>
<dbReference type="RefSeq" id="WP_003446362.1">
    <property type="nucleotide sequence ID" value="NZ_ANZB01000011.1"/>
</dbReference>
<organism evidence="1 4">
    <name type="scientific">Clostridium pasteurianum DSM 525 = ATCC 6013</name>
    <dbReference type="NCBI Taxonomy" id="1262449"/>
    <lineage>
        <taxon>Bacteria</taxon>
        <taxon>Bacillati</taxon>
        <taxon>Bacillota</taxon>
        <taxon>Clostridia</taxon>
        <taxon>Eubacteriales</taxon>
        <taxon>Clostridiaceae</taxon>
        <taxon>Clostridium</taxon>
    </lineage>
</organism>
<dbReference type="PATRIC" id="fig|1262449.3.peg.2928"/>
<evidence type="ECO:0000313" key="3">
    <source>
        <dbReference type="Proteomes" id="UP000028042"/>
    </source>
</evidence>
<name>A0A0H3J655_CLOPA</name>
<keyword evidence="4" id="KW-1185">Reference proteome</keyword>
<evidence type="ECO:0000313" key="1">
    <source>
        <dbReference type="EMBL" id="AJA53484.1"/>
    </source>
</evidence>
<dbReference type="AlphaFoldDB" id="A0A0H3J655"/>
<evidence type="ECO:0000313" key="4">
    <source>
        <dbReference type="Proteomes" id="UP000030905"/>
    </source>
</evidence>
<dbReference type="EMBL" id="CP009268">
    <property type="protein sequence ID" value="AJA53484.1"/>
    <property type="molecule type" value="Genomic_DNA"/>
</dbReference>
<accession>A0A0H3J655</accession>
<evidence type="ECO:0000313" key="2">
    <source>
        <dbReference type="EMBL" id="KRU14491.1"/>
    </source>
</evidence>
<dbReference type="EMBL" id="JPGY02000001">
    <property type="protein sequence ID" value="KRU14491.1"/>
    <property type="molecule type" value="Genomic_DNA"/>
</dbReference>
<dbReference type="Proteomes" id="UP000030905">
    <property type="component" value="Chromosome"/>
</dbReference>
<protein>
    <submittedName>
        <fullName evidence="1">Uncharacterized protein</fullName>
    </submittedName>
</protein>
<proteinExistence type="predicted"/>
<dbReference type="Proteomes" id="UP000028042">
    <property type="component" value="Unassembled WGS sequence"/>
</dbReference>
<reference evidence="2" key="2">
    <citation type="submission" date="2015-10" db="EMBL/GenBank/DDBJ databases">
        <title>Improved Draft Genome Sequence of Clostridium pasteurianum Strain ATCC 6013 (DSM 525) Using a Hybrid Next-Generation Sequencing Approach.</title>
        <authorList>
            <person name="Pyne M.E."/>
            <person name="Utturkar S.M."/>
            <person name="Brown S.D."/>
            <person name="Moo-Young M."/>
            <person name="Chung D.A."/>
            <person name="Chou P.C."/>
        </authorList>
    </citation>
    <scope>NUCLEOTIDE SEQUENCE</scope>
    <source>
        <strain evidence="2">ATCC 6013</strain>
    </source>
</reference>
<sequence>MDNIQFTKEYISDRIKEIGVDEFKQVCMDFTNICSKSELLEASRQIGVTVKKGQGKGVYWIMKE</sequence>